<dbReference type="CDD" id="cd02809">
    <property type="entry name" value="alpha_hydroxyacid_oxid_FMN"/>
    <property type="match status" value="1"/>
</dbReference>
<evidence type="ECO:0000313" key="9">
    <source>
        <dbReference type="EMBL" id="MDR7277108.1"/>
    </source>
</evidence>
<gene>
    <name evidence="9" type="ORF">J2S41_003886</name>
</gene>
<comment type="cofactor">
    <cofactor evidence="1">
        <name>FMN</name>
        <dbReference type="ChEBI" id="CHEBI:58210"/>
    </cofactor>
</comment>
<comment type="similarity">
    <text evidence="5">Belongs to the FMN-dependent alpha-hydroxy acid dehydrogenase family.</text>
</comment>
<organism evidence="9 10">
    <name type="scientific">Catenuloplanes atrovinosus</name>
    <dbReference type="NCBI Taxonomy" id="137266"/>
    <lineage>
        <taxon>Bacteria</taxon>
        <taxon>Bacillati</taxon>
        <taxon>Actinomycetota</taxon>
        <taxon>Actinomycetes</taxon>
        <taxon>Micromonosporales</taxon>
        <taxon>Micromonosporaceae</taxon>
        <taxon>Catenuloplanes</taxon>
    </lineage>
</organism>
<dbReference type="EC" id="1.1.3.46" evidence="9"/>
<feature type="binding site" evidence="7">
    <location>
        <begin position="296"/>
        <end position="297"/>
    </location>
    <ligand>
        <name>FMN</name>
        <dbReference type="ChEBI" id="CHEBI:58210"/>
    </ligand>
</feature>
<comment type="caution">
    <text evidence="9">The sequence shown here is derived from an EMBL/GenBank/DDBJ whole genome shotgun (WGS) entry which is preliminary data.</text>
</comment>
<dbReference type="Proteomes" id="UP001183643">
    <property type="component" value="Unassembled WGS sequence"/>
</dbReference>
<dbReference type="PIRSF" id="PIRSF000138">
    <property type="entry name" value="Al-hdrx_acd_dh"/>
    <property type="match status" value="1"/>
</dbReference>
<dbReference type="Pfam" id="PF01070">
    <property type="entry name" value="FMN_dh"/>
    <property type="match status" value="1"/>
</dbReference>
<evidence type="ECO:0000256" key="1">
    <source>
        <dbReference type="ARBA" id="ARBA00001917"/>
    </source>
</evidence>
<dbReference type="InterPro" id="IPR013785">
    <property type="entry name" value="Aldolase_TIM"/>
</dbReference>
<keyword evidence="4 9" id="KW-0560">Oxidoreductase</keyword>
<dbReference type="InterPro" id="IPR000262">
    <property type="entry name" value="FMN-dep_DH"/>
</dbReference>
<dbReference type="AlphaFoldDB" id="A0AAE4CAJ1"/>
<evidence type="ECO:0000256" key="5">
    <source>
        <dbReference type="ARBA" id="ARBA00024042"/>
    </source>
</evidence>
<dbReference type="GO" id="GO:0010181">
    <property type="term" value="F:FMN binding"/>
    <property type="evidence" value="ECO:0007669"/>
    <property type="project" value="InterPro"/>
</dbReference>
<evidence type="ECO:0000259" key="8">
    <source>
        <dbReference type="PROSITE" id="PS51349"/>
    </source>
</evidence>
<dbReference type="FunFam" id="3.20.20.70:FF:000029">
    <property type="entry name" value="L-lactate dehydrogenase"/>
    <property type="match status" value="1"/>
</dbReference>
<feature type="binding site" evidence="7">
    <location>
        <position position="106"/>
    </location>
    <ligand>
        <name>FMN</name>
        <dbReference type="ChEBI" id="CHEBI:58210"/>
    </ligand>
</feature>
<dbReference type="PANTHER" id="PTHR10578:SF107">
    <property type="entry name" value="2-HYDROXYACID OXIDASE 1"/>
    <property type="match status" value="1"/>
</dbReference>
<feature type="domain" description="FMN hydroxy acid dehydrogenase" evidence="8">
    <location>
        <begin position="1"/>
        <end position="344"/>
    </location>
</feature>
<dbReference type="InterPro" id="IPR037396">
    <property type="entry name" value="FMN_HAD"/>
</dbReference>
<reference evidence="9" key="1">
    <citation type="submission" date="2023-07" db="EMBL/GenBank/DDBJ databases">
        <title>Sequencing the genomes of 1000 actinobacteria strains.</title>
        <authorList>
            <person name="Klenk H.-P."/>
        </authorList>
    </citation>
    <scope>NUCLEOTIDE SEQUENCE</scope>
    <source>
        <strain evidence="9">DSM 44707</strain>
    </source>
</reference>
<keyword evidence="2 7" id="KW-0285">Flavoprotein</keyword>
<dbReference type="RefSeq" id="WP_310369308.1">
    <property type="nucleotide sequence ID" value="NZ_JAVDYB010000001.1"/>
</dbReference>
<keyword evidence="10" id="KW-1185">Reference proteome</keyword>
<dbReference type="Gene3D" id="3.20.20.70">
    <property type="entry name" value="Aldolase class I"/>
    <property type="match status" value="1"/>
</dbReference>
<dbReference type="PROSITE" id="PS00557">
    <property type="entry name" value="FMN_HYDROXY_ACID_DH_1"/>
    <property type="match status" value="1"/>
</dbReference>
<evidence type="ECO:0000256" key="3">
    <source>
        <dbReference type="ARBA" id="ARBA00022643"/>
    </source>
</evidence>
<dbReference type="SUPFAM" id="SSF51395">
    <property type="entry name" value="FMN-linked oxidoreductases"/>
    <property type="match status" value="1"/>
</dbReference>
<dbReference type="PROSITE" id="PS51349">
    <property type="entry name" value="FMN_HYDROXY_ACID_DH_2"/>
    <property type="match status" value="1"/>
</dbReference>
<evidence type="ECO:0000313" key="10">
    <source>
        <dbReference type="Proteomes" id="UP001183643"/>
    </source>
</evidence>
<dbReference type="EMBL" id="JAVDYB010000001">
    <property type="protein sequence ID" value="MDR7277108.1"/>
    <property type="molecule type" value="Genomic_DNA"/>
</dbReference>
<evidence type="ECO:0000256" key="6">
    <source>
        <dbReference type="PIRSR" id="PIRSR000138-1"/>
    </source>
</evidence>
<sequence length="344" mass="36415">MTLVSLRDVAVSARRRLVPAHYDFFAGGAGEERTLRDNRAAFDRWRLRPRVLRAAGVPDPRVELFGTELSGPVLIAPTAFHRLAHPDGEVATARAARAAGTVMTVSMAATRPLEQIAATGARLWFQLYPQPDRDFTASLVKRAERACTALVVSVDSPVLGRRARDLRNGFLDLPPGLACENLRDPVTGKVRDIVMDPSLGWDDIDRLRAGTGLPVLLKGVLHPADAREAVARGVDGIIVSNHGGRQLDNAVAAIDALPAVVGAVDGRIPVLLDGGVRRGTDVLTALALGASAVLVGRPVIWGLAHDGEAGVRQVLSLLHEELTGAMALCGAATVADLTRDLLAA</sequence>
<feature type="binding site" evidence="7">
    <location>
        <begin position="273"/>
        <end position="277"/>
    </location>
    <ligand>
        <name>FMN</name>
        <dbReference type="ChEBI" id="CHEBI:58210"/>
    </ligand>
</feature>
<feature type="binding site" evidence="7">
    <location>
        <position position="245"/>
    </location>
    <ligand>
        <name>glyoxylate</name>
        <dbReference type="ChEBI" id="CHEBI:36655"/>
    </ligand>
</feature>
<name>A0AAE4CAJ1_9ACTN</name>
<evidence type="ECO:0000256" key="4">
    <source>
        <dbReference type="ARBA" id="ARBA00023002"/>
    </source>
</evidence>
<accession>A0AAE4CAJ1</accession>
<feature type="binding site" evidence="7">
    <location>
        <position position="126"/>
    </location>
    <ligand>
        <name>FMN</name>
        <dbReference type="ChEBI" id="CHEBI:58210"/>
    </ligand>
</feature>
<evidence type="ECO:0000256" key="2">
    <source>
        <dbReference type="ARBA" id="ARBA00022630"/>
    </source>
</evidence>
<dbReference type="GO" id="GO:0016614">
    <property type="term" value="F:oxidoreductase activity, acting on CH-OH group of donors"/>
    <property type="evidence" value="ECO:0007669"/>
    <property type="project" value="UniProtKB-ARBA"/>
</dbReference>
<feature type="binding site" evidence="7">
    <location>
        <begin position="77"/>
        <end position="79"/>
    </location>
    <ligand>
        <name>FMN</name>
        <dbReference type="ChEBI" id="CHEBI:58210"/>
    </ligand>
</feature>
<feature type="binding site" evidence="7">
    <location>
        <position position="242"/>
    </location>
    <ligand>
        <name>glyoxylate</name>
        <dbReference type="ChEBI" id="CHEBI:36655"/>
    </ligand>
</feature>
<keyword evidence="3 7" id="KW-0288">FMN</keyword>
<proteinExistence type="inferred from homology"/>
<feature type="binding site" evidence="7">
    <location>
        <position position="162"/>
    </location>
    <ligand>
        <name>glyoxylate</name>
        <dbReference type="ChEBI" id="CHEBI:36655"/>
    </ligand>
</feature>
<dbReference type="InterPro" id="IPR012133">
    <property type="entry name" value="Alpha-hydoxy_acid_DH_FMN"/>
</dbReference>
<feature type="binding site" evidence="7">
    <location>
        <position position="240"/>
    </location>
    <ligand>
        <name>FMN</name>
        <dbReference type="ChEBI" id="CHEBI:58210"/>
    </ligand>
</feature>
<protein>
    <submittedName>
        <fullName evidence="9">4-hydroxymandelate oxidase</fullName>
        <ecNumber evidence="9">1.1.3.46</ecNumber>
    </submittedName>
</protein>
<feature type="active site" description="Proton acceptor" evidence="6">
    <location>
        <position position="242"/>
    </location>
</feature>
<dbReference type="PANTHER" id="PTHR10578">
    <property type="entry name" value="S -2-HYDROXY-ACID OXIDASE-RELATED"/>
    <property type="match status" value="1"/>
</dbReference>
<dbReference type="InterPro" id="IPR008259">
    <property type="entry name" value="FMN_hydac_DH_AS"/>
</dbReference>
<evidence type="ECO:0000256" key="7">
    <source>
        <dbReference type="PIRSR" id="PIRSR000138-2"/>
    </source>
</evidence>
<feature type="binding site" evidence="7">
    <location>
        <position position="218"/>
    </location>
    <ligand>
        <name>FMN</name>
        <dbReference type="ChEBI" id="CHEBI:58210"/>
    </ligand>
</feature>
<feature type="binding site" evidence="7">
    <location>
        <position position="128"/>
    </location>
    <ligand>
        <name>glyoxylate</name>
        <dbReference type="ChEBI" id="CHEBI:36655"/>
    </ligand>
</feature>